<evidence type="ECO:0000313" key="2">
    <source>
        <dbReference type="EMBL" id="DAA02987.1"/>
    </source>
</evidence>
<reference evidence="2" key="1">
    <citation type="journal article" date="2003" name="Genome Biol.">
        <title>An integrated gene annotation and transcriptional profiling approach towards the full gene content of the Drosophila genome.</title>
        <authorList>
            <person name="Hild M."/>
            <person name="Beckmann B."/>
            <person name="Haas S.A."/>
            <person name="Koch B."/>
            <person name="Solovyev V."/>
            <person name="Busold C."/>
            <person name="Fellenberg K."/>
            <person name="Boutros M."/>
            <person name="Vingron M."/>
            <person name="Sauer F."/>
            <person name="Hoheisel J.D."/>
            <person name="Paro R."/>
        </authorList>
    </citation>
    <scope>NUCLEOTIDE SEQUENCE</scope>
</reference>
<protein>
    <submittedName>
        <fullName evidence="2">HDC10152</fullName>
    </submittedName>
</protein>
<keyword evidence="1" id="KW-0472">Membrane</keyword>
<feature type="transmembrane region" description="Helical" evidence="1">
    <location>
        <begin position="17"/>
        <end position="34"/>
    </location>
</feature>
<name>Q6IL74_DROME</name>
<accession>Q6IL74</accession>
<proteinExistence type="predicted"/>
<gene>
    <name evidence="2" type="ORF">HDC10152</name>
</gene>
<organism evidence="2">
    <name type="scientific">Drosophila melanogaster</name>
    <name type="common">Fruit fly</name>
    <dbReference type="NCBI Taxonomy" id="7227"/>
    <lineage>
        <taxon>Eukaryota</taxon>
        <taxon>Metazoa</taxon>
        <taxon>Ecdysozoa</taxon>
        <taxon>Arthropoda</taxon>
        <taxon>Hexapoda</taxon>
        <taxon>Insecta</taxon>
        <taxon>Pterygota</taxon>
        <taxon>Neoptera</taxon>
        <taxon>Endopterygota</taxon>
        <taxon>Diptera</taxon>
        <taxon>Brachycera</taxon>
        <taxon>Muscomorpha</taxon>
        <taxon>Ephydroidea</taxon>
        <taxon>Drosophilidae</taxon>
        <taxon>Drosophila</taxon>
        <taxon>Sophophora</taxon>
    </lineage>
</organism>
<keyword evidence="1" id="KW-0812">Transmembrane</keyword>
<dbReference type="AlphaFoldDB" id="Q6IL74"/>
<evidence type="ECO:0000256" key="1">
    <source>
        <dbReference type="SAM" id="Phobius"/>
    </source>
</evidence>
<sequence>MAPTAAGHPVWYSTKRILACGLLLSSGFCFLFWFNGDHLTVLAGLKPTMVHGPWLCHLQLGPKRKAIAK</sequence>
<dbReference type="EMBL" id="BK002142">
    <property type="protein sequence ID" value="DAA02987.1"/>
    <property type="molecule type" value="Genomic_DNA"/>
</dbReference>
<keyword evidence="1" id="KW-1133">Transmembrane helix</keyword>